<evidence type="ECO:0000313" key="3">
    <source>
        <dbReference type="RefSeq" id="XP_024877773.1"/>
    </source>
</evidence>
<feature type="compositionally biased region" description="Polar residues" evidence="1">
    <location>
        <begin position="374"/>
        <end position="398"/>
    </location>
</feature>
<evidence type="ECO:0000256" key="1">
    <source>
        <dbReference type="SAM" id="MobiDB-lite"/>
    </source>
</evidence>
<dbReference type="RefSeq" id="XP_024877773.1">
    <property type="nucleotide sequence ID" value="XM_025022005.1"/>
</dbReference>
<dbReference type="Pfam" id="PF16091">
    <property type="entry name" value="DUF4820"/>
    <property type="match status" value="1"/>
</dbReference>
<reference evidence="3" key="1">
    <citation type="submission" date="2025-08" db="UniProtKB">
        <authorList>
            <consortium name="RefSeq"/>
        </authorList>
    </citation>
    <scope>IDENTIFICATION</scope>
    <source>
        <tissue evidence="3">Whole body</tissue>
    </source>
</reference>
<protein>
    <submittedName>
        <fullName evidence="3">Uncharacterized protein LOC112458394 isoform X2</fullName>
    </submittedName>
</protein>
<accession>A0A6J1Q7W4</accession>
<keyword evidence="2" id="KW-1185">Reference proteome</keyword>
<feature type="region of interest" description="Disordered" evidence="1">
    <location>
        <begin position="295"/>
        <end position="414"/>
    </location>
</feature>
<gene>
    <name evidence="3" type="primary">LOC112458394</name>
</gene>
<feature type="compositionally biased region" description="Basic residues" evidence="1">
    <location>
        <begin position="399"/>
        <end position="414"/>
    </location>
</feature>
<dbReference type="AlphaFoldDB" id="A0A6J1Q7W4"/>
<evidence type="ECO:0000313" key="2">
    <source>
        <dbReference type="Proteomes" id="UP000504618"/>
    </source>
</evidence>
<dbReference type="Proteomes" id="UP000504618">
    <property type="component" value="Unplaced"/>
</dbReference>
<dbReference type="GeneID" id="112458394"/>
<feature type="region of interest" description="Disordered" evidence="1">
    <location>
        <begin position="199"/>
        <end position="277"/>
    </location>
</feature>
<name>A0A6J1Q7W4_9HYME</name>
<feature type="compositionally biased region" description="Basic and acidic residues" evidence="1">
    <location>
        <begin position="312"/>
        <end position="330"/>
    </location>
</feature>
<sequence>MAMASSSKTAVDEAPQENCIWIELKLLQSIVVQSRLGQTVLRLMDNFLWVVEKCAEWSLPRQEVRGDENRKDSGKPELVRPLPWLLFLPSLVLLRVIRATLNIGGYILGYPEITPSGMVKFVQICRRYLNKGMNKGTKERYETKDKRSSINEAKKALIKSIRLTLSSLSCLDASKPSLSPPPTKIHVSSVLDPDPVTALEEKSVTESTESTAKLKDSSSESEKEEKKETLNEKIDRLALENSEDDEDFDPVKCGFSSDTSSDENSDDGNVSPTEVHAVQEDAKKFLKTNIERFLNAEQTSAPAPQEETVELDCEKRSSAKESRDKVEERLVISQGIDTIDSPECYTPDRSSQEGDPTFYSPISSDSDAPKESSVAEQSKSPGETNNGAVMQKRSTNVSKCHKGKRTSHGNRKKK</sequence>
<proteinExistence type="predicted"/>
<feature type="compositionally biased region" description="Basic and acidic residues" evidence="1">
    <location>
        <begin position="212"/>
        <end position="238"/>
    </location>
</feature>
<dbReference type="InterPro" id="IPR032150">
    <property type="entry name" value="DUF4820"/>
</dbReference>
<organism evidence="2 3">
    <name type="scientific">Temnothorax curvispinosus</name>
    <dbReference type="NCBI Taxonomy" id="300111"/>
    <lineage>
        <taxon>Eukaryota</taxon>
        <taxon>Metazoa</taxon>
        <taxon>Ecdysozoa</taxon>
        <taxon>Arthropoda</taxon>
        <taxon>Hexapoda</taxon>
        <taxon>Insecta</taxon>
        <taxon>Pterygota</taxon>
        <taxon>Neoptera</taxon>
        <taxon>Endopterygota</taxon>
        <taxon>Hymenoptera</taxon>
        <taxon>Apocrita</taxon>
        <taxon>Aculeata</taxon>
        <taxon>Formicoidea</taxon>
        <taxon>Formicidae</taxon>
        <taxon>Myrmicinae</taxon>
        <taxon>Temnothorax</taxon>
    </lineage>
</organism>